<reference evidence="1" key="1">
    <citation type="submission" date="2021-02" db="EMBL/GenBank/DDBJ databases">
        <authorList>
            <person name="Nowell W R."/>
        </authorList>
    </citation>
    <scope>NUCLEOTIDE SEQUENCE</scope>
</reference>
<dbReference type="Proteomes" id="UP000663848">
    <property type="component" value="Unassembled WGS sequence"/>
</dbReference>
<evidence type="ECO:0000313" key="2">
    <source>
        <dbReference type="EMBL" id="CAF5143228.1"/>
    </source>
</evidence>
<name>A0A821RNS3_9BILA</name>
<evidence type="ECO:0000313" key="3">
    <source>
        <dbReference type="Proteomes" id="UP000663873"/>
    </source>
</evidence>
<proteinExistence type="predicted"/>
<dbReference type="EMBL" id="CAJOBR010092747">
    <property type="protein sequence ID" value="CAF5143228.1"/>
    <property type="molecule type" value="Genomic_DNA"/>
</dbReference>
<gene>
    <name evidence="2" type="ORF">QYT958_LOCUS47903</name>
    <name evidence="1" type="ORF">UJA718_LOCUS43293</name>
</gene>
<organism evidence="1 3">
    <name type="scientific">Rotaria socialis</name>
    <dbReference type="NCBI Taxonomy" id="392032"/>
    <lineage>
        <taxon>Eukaryota</taxon>
        <taxon>Metazoa</taxon>
        <taxon>Spiralia</taxon>
        <taxon>Gnathifera</taxon>
        <taxon>Rotifera</taxon>
        <taxon>Eurotatoria</taxon>
        <taxon>Bdelloidea</taxon>
        <taxon>Philodinida</taxon>
        <taxon>Philodinidae</taxon>
        <taxon>Rotaria</taxon>
    </lineage>
</organism>
<protein>
    <submittedName>
        <fullName evidence="1">Uncharacterized protein</fullName>
    </submittedName>
</protein>
<comment type="caution">
    <text evidence="1">The sequence shown here is derived from an EMBL/GenBank/DDBJ whole genome shotgun (WGS) entry which is preliminary data.</text>
</comment>
<accession>A0A821RNS3</accession>
<dbReference type="AlphaFoldDB" id="A0A821RNS3"/>
<feature type="non-terminal residue" evidence="1">
    <location>
        <position position="1"/>
    </location>
</feature>
<dbReference type="Proteomes" id="UP000663873">
    <property type="component" value="Unassembled WGS sequence"/>
</dbReference>
<keyword evidence="3" id="KW-1185">Reference proteome</keyword>
<dbReference type="EMBL" id="CAJOBP010059604">
    <property type="protein sequence ID" value="CAF4846624.1"/>
    <property type="molecule type" value="Genomic_DNA"/>
</dbReference>
<sequence length="65" mass="6979">ECLLCFIHPLLEYVPALVLNVRVIVGLFCDSEPTGTAPDVSTEYVMLGPLPEAGLGTKQNIVKHG</sequence>
<evidence type="ECO:0000313" key="1">
    <source>
        <dbReference type="EMBL" id="CAF4846624.1"/>
    </source>
</evidence>